<dbReference type="EMBL" id="AVPE01000007">
    <property type="protein sequence ID" value="KGX92298.1"/>
    <property type="molecule type" value="Genomic_DNA"/>
</dbReference>
<dbReference type="AlphaFoldDB" id="A0A0A5GM36"/>
<keyword evidence="1" id="KW-1133">Transmembrane helix</keyword>
<dbReference type="RefSeq" id="WP_026799614.1">
    <property type="nucleotide sequence ID" value="NZ_AULI01000002.1"/>
</dbReference>
<evidence type="ECO:0000256" key="1">
    <source>
        <dbReference type="SAM" id="Phobius"/>
    </source>
</evidence>
<feature type="transmembrane region" description="Helical" evidence="1">
    <location>
        <begin position="114"/>
        <end position="135"/>
    </location>
</feature>
<dbReference type="STRING" id="1385510.GCA_000425205_00852"/>
<evidence type="ECO:0000313" key="2">
    <source>
        <dbReference type="EMBL" id="KGX92298.1"/>
    </source>
</evidence>
<evidence type="ECO:0008006" key="4">
    <source>
        <dbReference type="Google" id="ProtNLM"/>
    </source>
</evidence>
<protein>
    <recommendedName>
        <fullName evidence="4">Peptidase M50 domain-containing protein</fullName>
    </recommendedName>
</protein>
<proteinExistence type="predicted"/>
<keyword evidence="1" id="KW-0812">Transmembrane</keyword>
<keyword evidence="3" id="KW-1185">Reference proteome</keyword>
<dbReference type="CDD" id="cd05709">
    <property type="entry name" value="S2P-M50"/>
    <property type="match status" value="1"/>
</dbReference>
<feature type="transmembrane region" description="Helical" evidence="1">
    <location>
        <begin position="7"/>
        <end position="27"/>
    </location>
</feature>
<keyword evidence="1" id="KW-0472">Membrane</keyword>
<evidence type="ECO:0000313" key="3">
    <source>
        <dbReference type="Proteomes" id="UP000030528"/>
    </source>
</evidence>
<accession>A0A0A5GM36</accession>
<dbReference type="eggNOG" id="COG1994">
    <property type="taxonomic scope" value="Bacteria"/>
</dbReference>
<feature type="transmembrane region" description="Helical" evidence="1">
    <location>
        <begin position="33"/>
        <end position="50"/>
    </location>
</feature>
<name>A0A0A5GM36_9BACI</name>
<feature type="transmembrane region" description="Helical" evidence="1">
    <location>
        <begin position="141"/>
        <end position="161"/>
    </location>
</feature>
<dbReference type="Proteomes" id="UP000030528">
    <property type="component" value="Unassembled WGS sequence"/>
</dbReference>
<reference evidence="2 3" key="1">
    <citation type="submission" date="2013-08" db="EMBL/GenBank/DDBJ databases">
        <authorList>
            <person name="Huang J."/>
            <person name="Wang G."/>
        </authorList>
    </citation>
    <scope>NUCLEOTIDE SEQUENCE [LARGE SCALE GENOMIC DNA]</scope>
    <source>
        <strain evidence="2 3">JSM 076056</strain>
    </source>
</reference>
<sequence>MKRSPFTNYLVTIGTLFVISIMILLLLPYYSKIIILLWCGLIIYYISLFLHELGHIVMGYHNKWKFLFLSIGPISLSNSTGRLTIEKNVFGNYLGGFAGVAPPITSRPKRKSFLLFYAGGPLTSLLFFVIGLVFWLNYDTLYLFFFMIFNLILFVTSALPYKEADGGNIVDLIKDPTVTERYTLALQVTGEMLTSKRPKEWDETLIHLCEAFTEDYFEDFPNLYMFLFYYYYDYGNLSKAITFIETYLKNSPNDGDKLTTGLFYSVFLSHKFIFDRHYVESVDIDRSFLQHVSKVDSVNYYRVKAIQAYLRNDIENTELALEKSEKSLTFLKALSIYRVEKQLTQSVRNEMKLS</sequence>
<gene>
    <name evidence="2" type="ORF">N781_18380</name>
</gene>
<organism evidence="2 3">
    <name type="scientific">Pontibacillus halophilus JSM 076056 = DSM 19796</name>
    <dbReference type="NCBI Taxonomy" id="1385510"/>
    <lineage>
        <taxon>Bacteria</taxon>
        <taxon>Bacillati</taxon>
        <taxon>Bacillota</taxon>
        <taxon>Bacilli</taxon>
        <taxon>Bacillales</taxon>
        <taxon>Bacillaceae</taxon>
        <taxon>Pontibacillus</taxon>
    </lineage>
</organism>
<comment type="caution">
    <text evidence="2">The sequence shown here is derived from an EMBL/GenBank/DDBJ whole genome shotgun (WGS) entry which is preliminary data.</text>
</comment>